<dbReference type="AlphaFoldDB" id="A0A3R6X039"/>
<dbReference type="EMBL" id="QUTG01004636">
    <property type="protein sequence ID" value="RHY87579.1"/>
    <property type="molecule type" value="Genomic_DNA"/>
</dbReference>
<sequence>MQFGVGNKPGRRTAGFYKVSSYIMGFIMLGATAISLFALTGQVHFMDIRPDLVSCSVADWELPAGAVSSIGLVFLSAFSHGEFSILASTIQYYFMLPTFIQSVAAEHEDVDSSFRVFRSVLLLTWLLSNGAWLYMATSFISCSCYLKYLSFTVAVVNIIRFFGAIVFLAFRIMRGATQCAAKVCYLTAAADCLPRFRQDTSNV</sequence>
<dbReference type="VEuPathDB" id="FungiDB:H257_00680"/>
<dbReference type="Proteomes" id="UP000285430">
    <property type="component" value="Unassembled WGS sequence"/>
</dbReference>
<dbReference type="EMBL" id="QUTH01001891">
    <property type="protein sequence ID" value="RHZ28740.1"/>
    <property type="molecule type" value="Genomic_DNA"/>
</dbReference>
<evidence type="ECO:0000313" key="2">
    <source>
        <dbReference type="EMBL" id="RHY87579.1"/>
    </source>
</evidence>
<feature type="transmembrane region" description="Helical" evidence="1">
    <location>
        <begin position="85"/>
        <end position="104"/>
    </location>
</feature>
<feature type="transmembrane region" description="Helical" evidence="1">
    <location>
        <begin position="116"/>
        <end position="136"/>
    </location>
</feature>
<comment type="caution">
    <text evidence="2">The sequence shown here is derived from an EMBL/GenBank/DDBJ whole genome shotgun (WGS) entry which is preliminary data.</text>
</comment>
<evidence type="ECO:0000313" key="3">
    <source>
        <dbReference type="EMBL" id="RHZ28740.1"/>
    </source>
</evidence>
<protein>
    <submittedName>
        <fullName evidence="2">Uncharacterized protein</fullName>
    </submittedName>
</protein>
<proteinExistence type="predicted"/>
<evidence type="ECO:0000256" key="1">
    <source>
        <dbReference type="SAM" id="Phobius"/>
    </source>
</evidence>
<feature type="transmembrane region" description="Helical" evidence="1">
    <location>
        <begin position="148"/>
        <end position="170"/>
    </location>
</feature>
<accession>A0A3R6X039</accession>
<name>A0A3R6X039_APHAT</name>
<gene>
    <name evidence="2" type="ORF">DYB35_001591</name>
    <name evidence="3" type="ORF">DYB37_000389</name>
</gene>
<keyword evidence="1" id="KW-0472">Membrane</keyword>
<evidence type="ECO:0000313" key="5">
    <source>
        <dbReference type="Proteomes" id="UP000285712"/>
    </source>
</evidence>
<organism evidence="2 5">
    <name type="scientific">Aphanomyces astaci</name>
    <name type="common">Crayfish plague agent</name>
    <dbReference type="NCBI Taxonomy" id="112090"/>
    <lineage>
        <taxon>Eukaryota</taxon>
        <taxon>Sar</taxon>
        <taxon>Stramenopiles</taxon>
        <taxon>Oomycota</taxon>
        <taxon>Saprolegniomycetes</taxon>
        <taxon>Saprolegniales</taxon>
        <taxon>Verrucalvaceae</taxon>
        <taxon>Aphanomyces</taxon>
    </lineage>
</organism>
<evidence type="ECO:0000313" key="4">
    <source>
        <dbReference type="Proteomes" id="UP000285430"/>
    </source>
</evidence>
<reference evidence="4 5" key="1">
    <citation type="submission" date="2018-08" db="EMBL/GenBank/DDBJ databases">
        <title>Aphanomyces genome sequencing and annotation.</title>
        <authorList>
            <person name="Minardi D."/>
            <person name="Oidtmann B."/>
            <person name="Van Der Giezen M."/>
            <person name="Studholme D.J."/>
        </authorList>
    </citation>
    <scope>NUCLEOTIDE SEQUENCE [LARGE SCALE GENOMIC DNA]</scope>
    <source>
        <strain evidence="3 4">Da</strain>
        <strain evidence="2 5">Sv</strain>
    </source>
</reference>
<keyword evidence="1" id="KW-1133">Transmembrane helix</keyword>
<dbReference type="Proteomes" id="UP000285712">
    <property type="component" value="Unassembled WGS sequence"/>
</dbReference>
<keyword evidence="1" id="KW-0812">Transmembrane</keyword>
<feature type="transmembrane region" description="Helical" evidence="1">
    <location>
        <begin position="21"/>
        <end position="40"/>
    </location>
</feature>